<dbReference type="PaxDb" id="4113-PGSC0003DMT400095041"/>
<reference evidence="2" key="1">
    <citation type="journal article" date="2011" name="Nature">
        <title>Genome sequence and analysis of the tuber crop potato.</title>
        <authorList>
            <consortium name="The Potato Genome Sequencing Consortium"/>
        </authorList>
    </citation>
    <scope>NUCLEOTIDE SEQUENCE [LARGE SCALE GENOMIC DNA]</scope>
    <source>
        <strain evidence="2">cv. DM1-3 516 R44</strain>
    </source>
</reference>
<dbReference type="EnsemblPlants" id="PGSC0003DMT400095041">
    <property type="protein sequence ID" value="PGSC0003DMT400095041"/>
    <property type="gene ID" value="PGSC0003DMG400044612"/>
</dbReference>
<keyword evidence="2" id="KW-1185">Reference proteome</keyword>
<reference evidence="1" key="2">
    <citation type="submission" date="2015-06" db="UniProtKB">
        <authorList>
            <consortium name="EnsemblPlants"/>
        </authorList>
    </citation>
    <scope>IDENTIFICATION</scope>
    <source>
        <strain evidence="1">DM1-3 516 R44</strain>
    </source>
</reference>
<proteinExistence type="predicted"/>
<protein>
    <submittedName>
        <fullName evidence="1">Uncharacterized protein</fullName>
    </submittedName>
</protein>
<accession>M1DVG0</accession>
<dbReference type="HOGENOM" id="CLU_2517060_0_0_1"/>
<dbReference type="Gramene" id="PGSC0003DMT400095041">
    <property type="protein sequence ID" value="PGSC0003DMT400095041"/>
    <property type="gene ID" value="PGSC0003DMG400044612"/>
</dbReference>
<organism evidence="1 2">
    <name type="scientific">Solanum tuberosum</name>
    <name type="common">Potato</name>
    <dbReference type="NCBI Taxonomy" id="4113"/>
    <lineage>
        <taxon>Eukaryota</taxon>
        <taxon>Viridiplantae</taxon>
        <taxon>Streptophyta</taxon>
        <taxon>Embryophyta</taxon>
        <taxon>Tracheophyta</taxon>
        <taxon>Spermatophyta</taxon>
        <taxon>Magnoliopsida</taxon>
        <taxon>eudicotyledons</taxon>
        <taxon>Gunneridae</taxon>
        <taxon>Pentapetalae</taxon>
        <taxon>asterids</taxon>
        <taxon>lamiids</taxon>
        <taxon>Solanales</taxon>
        <taxon>Solanaceae</taxon>
        <taxon>Solanoideae</taxon>
        <taxon>Solaneae</taxon>
        <taxon>Solanum</taxon>
    </lineage>
</organism>
<dbReference type="Proteomes" id="UP000011115">
    <property type="component" value="Unassembled WGS sequence"/>
</dbReference>
<dbReference type="InParanoid" id="M1DVG0"/>
<evidence type="ECO:0000313" key="1">
    <source>
        <dbReference type="EnsemblPlants" id="PGSC0003DMT400095041"/>
    </source>
</evidence>
<sequence length="85" mass="9777">MGSIATFRHKHWIGYHVPVFEVLVEAWTLRRKPEQIGLKRTRNEILRITEFNLAGLHAANGCPIGKHLKRGHLRAAIDRPQLGDY</sequence>
<name>M1DVG0_SOLTU</name>
<dbReference type="AlphaFoldDB" id="M1DVG0"/>
<evidence type="ECO:0000313" key="2">
    <source>
        <dbReference type="Proteomes" id="UP000011115"/>
    </source>
</evidence>